<dbReference type="InterPro" id="IPR038135">
    <property type="entry name" value="Methylthiotransferase_N_sf"/>
</dbReference>
<dbReference type="InterPro" id="IPR020612">
    <property type="entry name" value="Methylthiotransferase_CS"/>
</dbReference>
<dbReference type="PANTHER" id="PTHR11918:SF45">
    <property type="entry name" value="THREONYLCARBAMOYLADENOSINE TRNA METHYLTHIOTRANSFERASE"/>
    <property type="match status" value="1"/>
</dbReference>
<dbReference type="Gene3D" id="3.80.30.20">
    <property type="entry name" value="tm_1862 like domain"/>
    <property type="match status" value="1"/>
</dbReference>
<accession>A0ABU9ED55</accession>
<feature type="domain" description="Radical SAM core" evidence="9">
    <location>
        <begin position="141"/>
        <end position="374"/>
    </location>
</feature>
<evidence type="ECO:0000259" key="8">
    <source>
        <dbReference type="PROSITE" id="PS51449"/>
    </source>
</evidence>
<dbReference type="EMBL" id="JBBHLI010000009">
    <property type="protein sequence ID" value="MEK9502042.1"/>
    <property type="molecule type" value="Genomic_DNA"/>
</dbReference>
<evidence type="ECO:0000256" key="6">
    <source>
        <dbReference type="ARBA" id="ARBA00023004"/>
    </source>
</evidence>
<evidence type="ECO:0000256" key="1">
    <source>
        <dbReference type="ARBA" id="ARBA00001966"/>
    </source>
</evidence>
<dbReference type="PROSITE" id="PS51449">
    <property type="entry name" value="MTTASE_N"/>
    <property type="match status" value="1"/>
</dbReference>
<dbReference type="SUPFAM" id="SSF102114">
    <property type="entry name" value="Radical SAM enzymes"/>
    <property type="match status" value="1"/>
</dbReference>
<dbReference type="SFLD" id="SFLDS00029">
    <property type="entry name" value="Radical_SAM"/>
    <property type="match status" value="1"/>
</dbReference>
<dbReference type="RefSeq" id="WP_405276838.1">
    <property type="nucleotide sequence ID" value="NZ_JBBHLI010000009.1"/>
</dbReference>
<dbReference type="InterPro" id="IPR058240">
    <property type="entry name" value="rSAM_sf"/>
</dbReference>
<evidence type="ECO:0000313" key="11">
    <source>
        <dbReference type="Proteomes" id="UP001484239"/>
    </source>
</evidence>
<evidence type="ECO:0000256" key="2">
    <source>
        <dbReference type="ARBA" id="ARBA00022485"/>
    </source>
</evidence>
<dbReference type="InterPro" id="IPR013848">
    <property type="entry name" value="Methylthiotransferase_N"/>
</dbReference>
<keyword evidence="7" id="KW-0411">Iron-sulfur</keyword>
<evidence type="ECO:0000256" key="5">
    <source>
        <dbReference type="ARBA" id="ARBA00022723"/>
    </source>
</evidence>
<comment type="caution">
    <text evidence="10">The sequence shown here is derived from an EMBL/GenBank/DDBJ whole genome shotgun (WGS) entry which is preliminary data.</text>
</comment>
<dbReference type="SFLD" id="SFLDG01082">
    <property type="entry name" value="B12-binding_domain_containing"/>
    <property type="match status" value="1"/>
</dbReference>
<sequence>MRIHYHTFGCKANQYDTERMRQELEARGAATVEGPGDAEVVVVNTCTVTNQADADARRLIRRLRRDHPSAQVVVAGCSAALKADDYRGMGVDGVVEGHDPVAVAGAALAGASTSALVQLSDRRTLDRLDTEPVGAELLRRRRGATRGWLKIQDGCDRKCAFCATRLARGASRSRAVDEVVAEARVLARTHPELVLTGVHIGHYGLDLGDRATTLGTLLGRLLEAVPDTRFRLGSIEATEIDDRLLDLMAGSGGRVAPHLHMPLQSGADPVLRRMRRWHTREQYRTRALEIAERLPVLGLGADVITGFPGETDDDHRSTADLVDELPFTYLHVFPFSPRDDTVAAQLQKEMPVPQRVAGERSRDLRERVAAKGARYRAGRAGQEAEVVLEDGGRALTGDYLRVTVAEGARGEHGSALRRGRLHSNGDDLYIDLFDPVTAHPAHAS</sequence>
<dbReference type="Pfam" id="PF04055">
    <property type="entry name" value="Radical_SAM"/>
    <property type="match status" value="1"/>
</dbReference>
<gene>
    <name evidence="10" type="ORF">WI372_13700</name>
</gene>
<dbReference type="SMART" id="SM00729">
    <property type="entry name" value="Elp3"/>
    <property type="match status" value="1"/>
</dbReference>
<dbReference type="InterPro" id="IPR023404">
    <property type="entry name" value="rSAM_horseshoe"/>
</dbReference>
<evidence type="ECO:0000259" key="9">
    <source>
        <dbReference type="PROSITE" id="PS51918"/>
    </source>
</evidence>
<protein>
    <submittedName>
        <fullName evidence="10">MiaB/RimO family radical SAM methylthiotransferase</fullName>
        <ecNumber evidence="10">2.8.4.-</ecNumber>
    </submittedName>
</protein>
<dbReference type="EC" id="2.8.4.-" evidence="10"/>
<dbReference type="Gene3D" id="3.40.50.12160">
    <property type="entry name" value="Methylthiotransferase, N-terminal domain"/>
    <property type="match status" value="1"/>
</dbReference>
<dbReference type="GO" id="GO:0016740">
    <property type="term" value="F:transferase activity"/>
    <property type="evidence" value="ECO:0007669"/>
    <property type="project" value="UniProtKB-KW"/>
</dbReference>
<keyword evidence="2" id="KW-0004">4Fe-4S</keyword>
<proteinExistence type="predicted"/>
<evidence type="ECO:0000256" key="3">
    <source>
        <dbReference type="ARBA" id="ARBA00022679"/>
    </source>
</evidence>
<reference evidence="10 11" key="1">
    <citation type="submission" date="2024-02" db="EMBL/GenBank/DDBJ databases">
        <title>A novel Gemmatimonadota bacterium.</title>
        <authorList>
            <person name="Du Z.-J."/>
            <person name="Ye Y.-Q."/>
        </authorList>
    </citation>
    <scope>NUCLEOTIDE SEQUENCE [LARGE SCALE GENOMIC DNA]</scope>
    <source>
        <strain evidence="10 11">DH-20</strain>
    </source>
</reference>
<dbReference type="NCBIfam" id="TIGR00089">
    <property type="entry name" value="MiaB/RimO family radical SAM methylthiotransferase"/>
    <property type="match status" value="1"/>
</dbReference>
<evidence type="ECO:0000256" key="7">
    <source>
        <dbReference type="ARBA" id="ARBA00023014"/>
    </source>
</evidence>
<dbReference type="Proteomes" id="UP001484239">
    <property type="component" value="Unassembled WGS sequence"/>
</dbReference>
<dbReference type="PANTHER" id="PTHR11918">
    <property type="entry name" value="RADICAL SAM PROTEINS"/>
    <property type="match status" value="1"/>
</dbReference>
<keyword evidence="4" id="KW-0949">S-adenosyl-L-methionine</keyword>
<keyword evidence="3 10" id="KW-0808">Transferase</keyword>
<organism evidence="10 11">
    <name type="scientific">Gaopeijia maritima</name>
    <dbReference type="NCBI Taxonomy" id="3119007"/>
    <lineage>
        <taxon>Bacteria</taxon>
        <taxon>Pseudomonadati</taxon>
        <taxon>Gemmatimonadota</taxon>
        <taxon>Longimicrobiia</taxon>
        <taxon>Gaopeijiales</taxon>
        <taxon>Gaopeijiaceae</taxon>
        <taxon>Gaopeijia</taxon>
    </lineage>
</organism>
<keyword evidence="11" id="KW-1185">Reference proteome</keyword>
<name>A0ABU9ED55_9BACT</name>
<evidence type="ECO:0000313" key="10">
    <source>
        <dbReference type="EMBL" id="MEK9502042.1"/>
    </source>
</evidence>
<dbReference type="InterPro" id="IPR007197">
    <property type="entry name" value="rSAM"/>
</dbReference>
<comment type="cofactor">
    <cofactor evidence="1">
        <name>[4Fe-4S] cluster</name>
        <dbReference type="ChEBI" id="CHEBI:49883"/>
    </cofactor>
</comment>
<evidence type="ECO:0000256" key="4">
    <source>
        <dbReference type="ARBA" id="ARBA00022691"/>
    </source>
</evidence>
<dbReference type="Pfam" id="PF00919">
    <property type="entry name" value="UPF0004"/>
    <property type="match status" value="1"/>
</dbReference>
<dbReference type="PROSITE" id="PS51918">
    <property type="entry name" value="RADICAL_SAM"/>
    <property type="match status" value="1"/>
</dbReference>
<dbReference type="InterPro" id="IPR005839">
    <property type="entry name" value="Methylthiotransferase"/>
</dbReference>
<feature type="domain" description="MTTase N-terminal" evidence="8">
    <location>
        <begin position="1"/>
        <end position="113"/>
    </location>
</feature>
<dbReference type="InterPro" id="IPR006638">
    <property type="entry name" value="Elp3/MiaA/NifB-like_rSAM"/>
</dbReference>
<dbReference type="PROSITE" id="PS01278">
    <property type="entry name" value="MTTASE_RADICAL"/>
    <property type="match status" value="1"/>
</dbReference>
<keyword evidence="5" id="KW-0479">Metal-binding</keyword>
<keyword evidence="6" id="KW-0408">Iron</keyword>